<keyword evidence="2" id="KW-0444">Lipid biosynthesis</keyword>
<dbReference type="SUPFAM" id="SSF51161">
    <property type="entry name" value="Trimeric LpxA-like enzymes"/>
    <property type="match status" value="1"/>
</dbReference>
<evidence type="ECO:0000256" key="7">
    <source>
        <dbReference type="ARBA" id="ARBA00023315"/>
    </source>
</evidence>
<accession>A0A1H4TCX7</accession>
<evidence type="ECO:0000256" key="5">
    <source>
        <dbReference type="ARBA" id="ARBA00022737"/>
    </source>
</evidence>
<dbReference type="CDD" id="cd03349">
    <property type="entry name" value="LbH_XAT"/>
    <property type="match status" value="1"/>
</dbReference>
<comment type="caution">
    <text evidence="8">The sequence shown here is derived from an EMBL/GenBank/DDBJ whole genome shotgun (WGS) entry which is preliminary data.</text>
</comment>
<dbReference type="Gene3D" id="2.160.10.10">
    <property type="entry name" value="Hexapeptide repeat proteins"/>
    <property type="match status" value="1"/>
</dbReference>
<evidence type="ECO:0000256" key="3">
    <source>
        <dbReference type="ARBA" id="ARBA00022556"/>
    </source>
</evidence>
<reference evidence="8 9" key="1">
    <citation type="submission" date="2016-10" db="EMBL/GenBank/DDBJ databases">
        <authorList>
            <person name="Varghese N."/>
            <person name="Submissions S."/>
        </authorList>
    </citation>
    <scope>NUCLEOTIDE SEQUENCE [LARGE SCALE GENOMIC DNA]</scope>
    <source>
        <strain evidence="8 9">BS3652</strain>
    </source>
</reference>
<sequence>MNSSRHKSRNIIGPGCRISEEATLVAPVRLYGVVVVDKTSSIGKYTYIGTSTYVQHTHIGNYCSIARDIEIGAKAHPLTMLSSHSFQYNNNHFANQPEYQITKVKQPRKRDHVTEIGSDVWIGTKSVIRGGVTIGHGAVIGSSSVVTKDVRPYAIVAGAPAKEIRMRFDEETVSRLLESRWWELDPTDMNGVDFNDIDAALNEIEARRADYKNLINQTLLTTLKNSSTSKNGVIWFDIEKSYAEPEILKDFDSVNIIESAFGSGNFKIEKAWHNPEKNHFALKIDGAPKTIPKGTVTFTFRTINDLPTKG</sequence>
<protein>
    <submittedName>
        <fullName evidence="8">Acetyltransferase (Isoleucine patch superfamily)</fullName>
    </submittedName>
</protein>
<evidence type="ECO:0000256" key="2">
    <source>
        <dbReference type="ARBA" id="ARBA00022516"/>
    </source>
</evidence>
<dbReference type="PANTHER" id="PTHR43300">
    <property type="entry name" value="ACETYLTRANSFERASE"/>
    <property type="match status" value="1"/>
</dbReference>
<dbReference type="InterPro" id="IPR011004">
    <property type="entry name" value="Trimer_LpxA-like_sf"/>
</dbReference>
<dbReference type="InterPro" id="IPR018357">
    <property type="entry name" value="Hexapep_transf_CS"/>
</dbReference>
<evidence type="ECO:0000313" key="9">
    <source>
        <dbReference type="Proteomes" id="UP000183155"/>
    </source>
</evidence>
<keyword evidence="6" id="KW-0443">Lipid metabolism</keyword>
<keyword evidence="4" id="KW-0808">Transferase</keyword>
<keyword evidence="5" id="KW-0677">Repeat</keyword>
<organism evidence="8 9">
    <name type="scientific">Pseudomonas taetrolens</name>
    <dbReference type="NCBI Taxonomy" id="47884"/>
    <lineage>
        <taxon>Bacteria</taxon>
        <taxon>Pseudomonadati</taxon>
        <taxon>Pseudomonadota</taxon>
        <taxon>Gammaproteobacteria</taxon>
        <taxon>Pseudomonadales</taxon>
        <taxon>Pseudomonadaceae</taxon>
        <taxon>Pseudomonas</taxon>
    </lineage>
</organism>
<evidence type="ECO:0000256" key="1">
    <source>
        <dbReference type="ARBA" id="ARBA00007274"/>
    </source>
</evidence>
<evidence type="ECO:0000256" key="6">
    <source>
        <dbReference type="ARBA" id="ARBA00023098"/>
    </source>
</evidence>
<name>A0A1H4TCX7_PSETA</name>
<dbReference type="Proteomes" id="UP000183155">
    <property type="component" value="Unassembled WGS sequence"/>
</dbReference>
<keyword evidence="3" id="KW-0441">Lipid A biosynthesis</keyword>
<keyword evidence="7" id="KW-0012">Acyltransferase</keyword>
<evidence type="ECO:0000256" key="4">
    <source>
        <dbReference type="ARBA" id="ARBA00022679"/>
    </source>
</evidence>
<dbReference type="PANTHER" id="PTHR43300:SF11">
    <property type="entry name" value="ACETYLTRANSFERASE RV3034C-RELATED"/>
    <property type="match status" value="1"/>
</dbReference>
<keyword evidence="9" id="KW-1185">Reference proteome</keyword>
<dbReference type="Pfam" id="PF00132">
    <property type="entry name" value="Hexapep"/>
    <property type="match status" value="1"/>
</dbReference>
<gene>
    <name evidence="8" type="ORF">SAMN04490203_2614</name>
</gene>
<dbReference type="PROSITE" id="PS00101">
    <property type="entry name" value="HEXAPEP_TRANSFERASES"/>
    <property type="match status" value="1"/>
</dbReference>
<comment type="similarity">
    <text evidence="1">Belongs to the transferase hexapeptide repeat family.</text>
</comment>
<dbReference type="InterPro" id="IPR050179">
    <property type="entry name" value="Trans_hexapeptide_repeat"/>
</dbReference>
<evidence type="ECO:0000313" key="8">
    <source>
        <dbReference type="EMBL" id="SEC54306.1"/>
    </source>
</evidence>
<dbReference type="EMBL" id="FNRS01000001">
    <property type="protein sequence ID" value="SEC54306.1"/>
    <property type="molecule type" value="Genomic_DNA"/>
</dbReference>
<dbReference type="InterPro" id="IPR001451">
    <property type="entry name" value="Hexapep"/>
</dbReference>
<proteinExistence type="inferred from homology"/>